<evidence type="ECO:0000313" key="2">
    <source>
        <dbReference type="EMBL" id="MBW81062.1"/>
    </source>
</evidence>
<dbReference type="EMBL" id="GGEC01000579">
    <property type="protein sequence ID" value="MBW81062.1"/>
    <property type="molecule type" value="Transcribed_RNA"/>
</dbReference>
<evidence type="ECO:0000256" key="1">
    <source>
        <dbReference type="SAM" id="MobiDB-lite"/>
    </source>
</evidence>
<organism evidence="2">
    <name type="scientific">Rhizophora mucronata</name>
    <name type="common">Asiatic mangrove</name>
    <dbReference type="NCBI Taxonomy" id="61149"/>
    <lineage>
        <taxon>Eukaryota</taxon>
        <taxon>Viridiplantae</taxon>
        <taxon>Streptophyta</taxon>
        <taxon>Embryophyta</taxon>
        <taxon>Tracheophyta</taxon>
        <taxon>Spermatophyta</taxon>
        <taxon>Magnoliopsida</taxon>
        <taxon>eudicotyledons</taxon>
        <taxon>Gunneridae</taxon>
        <taxon>Pentapetalae</taxon>
        <taxon>rosids</taxon>
        <taxon>fabids</taxon>
        <taxon>Malpighiales</taxon>
        <taxon>Rhizophoraceae</taxon>
        <taxon>Rhizophora</taxon>
    </lineage>
</organism>
<protein>
    <submittedName>
        <fullName evidence="2">Uncharacterized protein</fullName>
    </submittedName>
</protein>
<name>A0A2P2IIM9_RHIMU</name>
<feature type="compositionally biased region" description="Basic and acidic residues" evidence="1">
    <location>
        <begin position="1"/>
        <end position="23"/>
    </location>
</feature>
<proteinExistence type="predicted"/>
<accession>A0A2P2IIM9</accession>
<sequence length="36" mass="4124">MESEKSARESDLRGSGSEKRLKQSEISALWRDGRSR</sequence>
<reference evidence="2" key="1">
    <citation type="submission" date="2018-02" db="EMBL/GenBank/DDBJ databases">
        <title>Rhizophora mucronata_Transcriptome.</title>
        <authorList>
            <person name="Meera S.P."/>
            <person name="Sreeshan A."/>
            <person name="Augustine A."/>
        </authorList>
    </citation>
    <scope>NUCLEOTIDE SEQUENCE</scope>
    <source>
        <tissue evidence="2">Leaf</tissue>
    </source>
</reference>
<dbReference type="AlphaFoldDB" id="A0A2P2IIM9"/>
<feature type="region of interest" description="Disordered" evidence="1">
    <location>
        <begin position="1"/>
        <end position="36"/>
    </location>
</feature>